<evidence type="ECO:0000256" key="2">
    <source>
        <dbReference type="ARBA" id="ARBA00022603"/>
    </source>
</evidence>
<dbReference type="PROSITE" id="PS50123">
    <property type="entry name" value="CHER"/>
    <property type="match status" value="1"/>
</dbReference>
<dbReference type="Gene3D" id="3.40.50.150">
    <property type="entry name" value="Vaccinia Virus protein VP39"/>
    <property type="match status" value="1"/>
</dbReference>
<evidence type="ECO:0000256" key="5">
    <source>
        <dbReference type="PIRNR" id="PIRNR000410"/>
    </source>
</evidence>
<keyword evidence="9" id="KW-1185">Reference proteome</keyword>
<dbReference type="EC" id="2.1.1.80" evidence="5"/>
<dbReference type="OrthoDB" id="9816309at2"/>
<dbReference type="Pfam" id="PF03705">
    <property type="entry name" value="CheR_N"/>
    <property type="match status" value="1"/>
</dbReference>
<reference evidence="8 9" key="1">
    <citation type="submission" date="2018-12" db="EMBL/GenBank/DDBJ databases">
        <authorList>
            <person name="Yang Y."/>
        </authorList>
    </citation>
    <scope>NUCLEOTIDE SEQUENCE [LARGE SCALE GENOMIC DNA]</scope>
    <source>
        <strain evidence="8 9">GSF71</strain>
    </source>
</reference>
<keyword evidence="2 5" id="KW-0489">Methyltransferase</keyword>
<feature type="binding site" evidence="6">
    <location>
        <position position="86"/>
    </location>
    <ligand>
        <name>S-adenosyl-L-methionine</name>
        <dbReference type="ChEBI" id="CHEBI:59789"/>
    </ligand>
</feature>
<dbReference type="PIRSF" id="PIRSF000410">
    <property type="entry name" value="CheR"/>
    <property type="match status" value="1"/>
</dbReference>
<evidence type="ECO:0000313" key="9">
    <source>
        <dbReference type="Proteomes" id="UP000280346"/>
    </source>
</evidence>
<proteinExistence type="predicted"/>
<dbReference type="InterPro" id="IPR022641">
    <property type="entry name" value="CheR_N"/>
</dbReference>
<dbReference type="PANTHER" id="PTHR24422:SF19">
    <property type="entry name" value="CHEMOTAXIS PROTEIN METHYLTRANSFERASE"/>
    <property type="match status" value="1"/>
</dbReference>
<comment type="catalytic activity">
    <reaction evidence="1 5">
        <text>L-glutamyl-[protein] + S-adenosyl-L-methionine = [protein]-L-glutamate 5-O-methyl ester + S-adenosyl-L-homocysteine</text>
        <dbReference type="Rhea" id="RHEA:24452"/>
        <dbReference type="Rhea" id="RHEA-COMP:10208"/>
        <dbReference type="Rhea" id="RHEA-COMP:10311"/>
        <dbReference type="ChEBI" id="CHEBI:29973"/>
        <dbReference type="ChEBI" id="CHEBI:57856"/>
        <dbReference type="ChEBI" id="CHEBI:59789"/>
        <dbReference type="ChEBI" id="CHEBI:82795"/>
        <dbReference type="EC" id="2.1.1.80"/>
    </reaction>
</comment>
<evidence type="ECO:0000256" key="6">
    <source>
        <dbReference type="PIRSR" id="PIRSR000410-1"/>
    </source>
</evidence>
<dbReference type="EMBL" id="RZIJ01000015">
    <property type="protein sequence ID" value="RUQ68065.1"/>
    <property type="molecule type" value="Genomic_DNA"/>
</dbReference>
<feature type="domain" description="CheR-type methyltransferase" evidence="7">
    <location>
        <begin position="9"/>
        <end position="282"/>
    </location>
</feature>
<dbReference type="Gene3D" id="1.10.155.10">
    <property type="entry name" value="Chemotaxis receptor methyltransferase CheR, N-terminal domain"/>
    <property type="match status" value="1"/>
</dbReference>
<keyword evidence="3 5" id="KW-0808">Transferase</keyword>
<dbReference type="SUPFAM" id="SSF53335">
    <property type="entry name" value="S-adenosyl-L-methionine-dependent methyltransferases"/>
    <property type="match status" value="1"/>
</dbReference>
<evidence type="ECO:0000259" key="7">
    <source>
        <dbReference type="PROSITE" id="PS50123"/>
    </source>
</evidence>
<dbReference type="InterPro" id="IPR000780">
    <property type="entry name" value="CheR_MeTrfase"/>
</dbReference>
<dbReference type="SMART" id="SM00138">
    <property type="entry name" value="MeTrc"/>
    <property type="match status" value="1"/>
</dbReference>
<dbReference type="InterPro" id="IPR050903">
    <property type="entry name" value="Bact_Chemotaxis_MeTrfase"/>
</dbReference>
<keyword evidence="4 5" id="KW-0949">S-adenosyl-L-methionine</keyword>
<comment type="function">
    <text evidence="5">Methylation of the membrane-bound methyl-accepting chemotaxis proteins (MCP) to form gamma-glutamyl methyl ester residues in MCP.</text>
</comment>
<dbReference type="GO" id="GO:0008983">
    <property type="term" value="F:protein-glutamate O-methyltransferase activity"/>
    <property type="evidence" value="ECO:0007669"/>
    <property type="project" value="UniProtKB-EC"/>
</dbReference>
<evidence type="ECO:0000313" key="8">
    <source>
        <dbReference type="EMBL" id="RUQ68065.1"/>
    </source>
</evidence>
<feature type="binding site" evidence="6">
    <location>
        <position position="154"/>
    </location>
    <ligand>
        <name>S-adenosyl-L-methionine</name>
        <dbReference type="ChEBI" id="CHEBI:59789"/>
    </ligand>
</feature>
<feature type="binding site" evidence="6">
    <location>
        <position position="92"/>
    </location>
    <ligand>
        <name>S-adenosyl-L-methionine</name>
        <dbReference type="ChEBI" id="CHEBI:59789"/>
    </ligand>
</feature>
<feature type="binding site" evidence="6">
    <location>
        <position position="128"/>
    </location>
    <ligand>
        <name>S-adenosyl-L-methionine</name>
        <dbReference type="ChEBI" id="CHEBI:59789"/>
    </ligand>
</feature>
<dbReference type="InterPro" id="IPR029063">
    <property type="entry name" value="SAM-dependent_MTases_sf"/>
</dbReference>
<dbReference type="PANTHER" id="PTHR24422">
    <property type="entry name" value="CHEMOTAXIS PROTEIN METHYLTRANSFERASE"/>
    <property type="match status" value="1"/>
</dbReference>
<protein>
    <recommendedName>
        <fullName evidence="5">Chemotaxis protein methyltransferase</fullName>
        <ecNumber evidence="5">2.1.1.80</ecNumber>
    </recommendedName>
</protein>
<feature type="binding site" evidence="6">
    <location>
        <position position="88"/>
    </location>
    <ligand>
        <name>S-adenosyl-L-methionine</name>
        <dbReference type="ChEBI" id="CHEBI:59789"/>
    </ligand>
</feature>
<gene>
    <name evidence="8" type="ORF">EJ913_18255</name>
</gene>
<dbReference type="InterPro" id="IPR026024">
    <property type="entry name" value="Chemotaxis_MeTrfase_CheR"/>
</dbReference>
<name>A0A3S0XLB0_9PROT</name>
<dbReference type="InterPro" id="IPR036804">
    <property type="entry name" value="CheR_N_sf"/>
</dbReference>
<evidence type="ECO:0000256" key="1">
    <source>
        <dbReference type="ARBA" id="ARBA00001541"/>
    </source>
</evidence>
<accession>A0A3S0XLB0</accession>
<dbReference type="Pfam" id="PF01739">
    <property type="entry name" value="CheR"/>
    <property type="match status" value="1"/>
</dbReference>
<evidence type="ECO:0000256" key="3">
    <source>
        <dbReference type="ARBA" id="ARBA00022679"/>
    </source>
</evidence>
<dbReference type="InterPro" id="IPR022642">
    <property type="entry name" value="CheR_C"/>
</dbReference>
<dbReference type="GO" id="GO:0032259">
    <property type="term" value="P:methylation"/>
    <property type="evidence" value="ECO:0007669"/>
    <property type="project" value="UniProtKB-KW"/>
</dbReference>
<evidence type="ECO:0000256" key="4">
    <source>
        <dbReference type="ARBA" id="ARBA00022691"/>
    </source>
</evidence>
<dbReference type="Proteomes" id="UP000280346">
    <property type="component" value="Unassembled WGS sequence"/>
</dbReference>
<dbReference type="AlphaFoldDB" id="A0A3S0XLB0"/>
<feature type="binding site" evidence="6">
    <location>
        <begin position="226"/>
        <end position="227"/>
    </location>
    <ligand>
        <name>S-adenosyl-L-methionine</name>
        <dbReference type="ChEBI" id="CHEBI:59789"/>
    </ligand>
</feature>
<organism evidence="8 9">
    <name type="scientific">Azospirillum doebereinerae</name>
    <dbReference type="NCBI Taxonomy" id="92933"/>
    <lineage>
        <taxon>Bacteria</taxon>
        <taxon>Pseudomonadati</taxon>
        <taxon>Pseudomonadota</taxon>
        <taxon>Alphaproteobacteria</taxon>
        <taxon>Rhodospirillales</taxon>
        <taxon>Azospirillaceae</taxon>
        <taxon>Azospirillum</taxon>
    </lineage>
</organism>
<feature type="binding site" evidence="6">
    <location>
        <begin position="209"/>
        <end position="210"/>
    </location>
    <ligand>
        <name>S-adenosyl-L-methionine</name>
        <dbReference type="ChEBI" id="CHEBI:59789"/>
    </ligand>
</feature>
<comment type="caution">
    <text evidence="8">The sequence shown here is derived from an EMBL/GenBank/DDBJ whole genome shotgun (WGS) entry which is preliminary data.</text>
</comment>
<dbReference type="SUPFAM" id="SSF47757">
    <property type="entry name" value="Chemotaxis receptor methyltransferase CheR, N-terminal domain"/>
    <property type="match status" value="1"/>
</dbReference>
<dbReference type="PRINTS" id="PR00996">
    <property type="entry name" value="CHERMTFRASE"/>
</dbReference>
<sequence length="286" mass="31839">MPRTLNGAGALKSIHLDEGDFRFVAELARQRTGIQLNDSKRGLVQSRLVKRLRALNLSTIGEYIGLLRSPRGETEMVSLLNALTTNVTAFYRERHHFAHLTEAVVEPWRAQGGGRLRLWSAACSTGEEPYTLALTLLKAAPDAGRLGARILATDLDTGALDRAEAGVYRGEAVRDAVPPDLRRHFRPHDDSRVTVGPEPRALVSFGHLNLLERWPVNGPFDAIFCRNVMIYFDRETKTTLCRRLAALLRPGGFLYLGHSESLLDRRIPLRPIGGTIYERVPSEGEV</sequence>